<comment type="caution">
    <text evidence="2">The sequence shown here is derived from an EMBL/GenBank/DDBJ whole genome shotgun (WGS) entry which is preliminary data.</text>
</comment>
<dbReference type="OrthoDB" id="1706761at2"/>
<dbReference type="NCBIfam" id="TIGR02829">
    <property type="entry name" value="spore_III_AE"/>
    <property type="match status" value="1"/>
</dbReference>
<feature type="transmembrane region" description="Helical" evidence="1">
    <location>
        <begin position="253"/>
        <end position="275"/>
    </location>
</feature>
<keyword evidence="1" id="KW-0472">Membrane</keyword>
<proteinExistence type="predicted"/>
<feature type="transmembrane region" description="Helical" evidence="1">
    <location>
        <begin position="216"/>
        <end position="233"/>
    </location>
</feature>
<feature type="transmembrane region" description="Helical" evidence="1">
    <location>
        <begin position="144"/>
        <end position="161"/>
    </location>
</feature>
<keyword evidence="3" id="KW-1185">Reference proteome</keyword>
<reference evidence="2" key="1">
    <citation type="submission" date="2016-02" db="EMBL/GenBank/DDBJ databases">
        <title>Draft Genome Sequence of Sporotomaculum syntrophicum Strain FB, a Syntrophic Benzoate Degrader.</title>
        <authorList>
            <person name="Nobu M.K."/>
            <person name="Narihiro T."/>
            <person name="Qiu Y.-L."/>
            <person name="Ohashi A."/>
            <person name="Liu W.-T."/>
            <person name="Yuji S."/>
        </authorList>
    </citation>
    <scope>NUCLEOTIDE SEQUENCE</scope>
    <source>
        <strain evidence="2">FB</strain>
    </source>
</reference>
<keyword evidence="1" id="KW-1133">Transmembrane helix</keyword>
<dbReference type="Proteomes" id="UP000798488">
    <property type="component" value="Unassembled WGS sequence"/>
</dbReference>
<dbReference type="AlphaFoldDB" id="A0A9D2WTB8"/>
<dbReference type="InterPro" id="IPR014194">
    <property type="entry name" value="Spore_III_AE"/>
</dbReference>
<dbReference type="EMBL" id="LSRS01000001">
    <property type="protein sequence ID" value="KAF1086541.1"/>
    <property type="molecule type" value="Genomic_DNA"/>
</dbReference>
<feature type="transmembrane region" description="Helical" evidence="1">
    <location>
        <begin position="316"/>
        <end position="342"/>
    </location>
</feature>
<dbReference type="Pfam" id="PF09546">
    <property type="entry name" value="Spore_III_AE"/>
    <property type="match status" value="1"/>
</dbReference>
<evidence type="ECO:0000256" key="1">
    <source>
        <dbReference type="SAM" id="Phobius"/>
    </source>
</evidence>
<feature type="transmembrane region" description="Helical" evidence="1">
    <location>
        <begin position="181"/>
        <end position="209"/>
    </location>
</feature>
<protein>
    <submittedName>
        <fullName evidence="2">Stage III sporulation protein AE</fullName>
    </submittedName>
</protein>
<gene>
    <name evidence="2" type="primary">spoIIIAE</name>
    <name evidence="2" type="ORF">SPSYN_00260</name>
</gene>
<name>A0A9D2WTB8_9FIRM</name>
<evidence type="ECO:0000313" key="3">
    <source>
        <dbReference type="Proteomes" id="UP000798488"/>
    </source>
</evidence>
<keyword evidence="1" id="KW-0812">Transmembrane</keyword>
<evidence type="ECO:0000313" key="2">
    <source>
        <dbReference type="EMBL" id="KAF1086541.1"/>
    </source>
</evidence>
<feature type="transmembrane region" description="Helical" evidence="1">
    <location>
        <begin position="111"/>
        <end position="132"/>
    </location>
</feature>
<accession>A0A9D2WTB8</accession>
<dbReference type="RefSeq" id="WP_161820690.1">
    <property type="nucleotide sequence ID" value="NZ_LSRS01000001.1"/>
</dbReference>
<feature type="transmembrane region" description="Helical" evidence="1">
    <location>
        <begin position="371"/>
        <end position="397"/>
    </location>
</feature>
<sequence length="400" mass="42392">MSYKATYHSRIWGSLLFLTLYIGLTLAMPLAAWAAPESAGEVDEQVGKLDMGEVQRFVNRMDHDLQSALPETDFKALVTGLATGRISMQPTEIFNQCINYLFREVVANSALLGKLVVLAVICAVLTNITGAFEKGTTGQLTHMVAYLVLITIAVGSFGMAIQLGREVVEHMVTFMQALLPLLLTLLVAVGGIASAAIFHPIIFITIAAFGTIINNVILPLIFFAAVLEIVSGLSEHFQVSKLAGLLKTVAMSVMGLMSTIFLGVMALQGVAGAVADSLTFRTAKFATNTFIPVVGGVFSDALEAVIRSSLLMKNAVGIAGVLIIIMLLVVPLVKIVTIAFIYKLAGAVIQPVGEDKISNCLNTLGGSLLTVFGAVAMVGLLFFFSLAIVVGLGNITVMLH</sequence>
<organism evidence="2 3">
    <name type="scientific">Sporotomaculum syntrophicum</name>
    <dbReference type="NCBI Taxonomy" id="182264"/>
    <lineage>
        <taxon>Bacteria</taxon>
        <taxon>Bacillati</taxon>
        <taxon>Bacillota</taxon>
        <taxon>Clostridia</taxon>
        <taxon>Eubacteriales</taxon>
        <taxon>Desulfallaceae</taxon>
        <taxon>Sporotomaculum</taxon>
    </lineage>
</organism>